<feature type="compositionally biased region" description="Low complexity" evidence="1">
    <location>
        <begin position="107"/>
        <end position="122"/>
    </location>
</feature>
<evidence type="ECO:0000313" key="3">
    <source>
        <dbReference type="Proteomes" id="UP000799302"/>
    </source>
</evidence>
<evidence type="ECO:0000313" key="2">
    <source>
        <dbReference type="EMBL" id="KAF2675153.1"/>
    </source>
</evidence>
<feature type="region of interest" description="Disordered" evidence="1">
    <location>
        <begin position="72"/>
        <end position="125"/>
    </location>
</feature>
<accession>A0A6A6UUK5</accession>
<name>A0A6A6UUK5_9PEZI</name>
<dbReference type="AlphaFoldDB" id="A0A6A6UUK5"/>
<dbReference type="Proteomes" id="UP000799302">
    <property type="component" value="Unassembled WGS sequence"/>
</dbReference>
<dbReference type="OrthoDB" id="5377226at2759"/>
<protein>
    <submittedName>
        <fullName evidence="2">Uncharacterized protein</fullName>
    </submittedName>
</protein>
<sequence>MEGIHSDHCGALGKRKRVEDLTSSPLKIHKLLPIKQVDPQPSKSLHEKHKHDPYAHLLSDDPALQIYPRIGLPSDRFTHSPPTQRSIARARRPLRERGSDGDGQCHPSNSQNSPAASSSSSPRLEAGEKKKSLLDACHICHRAPRLKQHLPGYSDCQRCDERCCFICIRFCEEGPCGEKTICSKCCVEEGAEGRVVCLDCLEVREDVNMTD</sequence>
<feature type="region of interest" description="Disordered" evidence="1">
    <location>
        <begin position="1"/>
        <end position="60"/>
    </location>
</feature>
<proteinExistence type="predicted"/>
<gene>
    <name evidence="2" type="ORF">BT63DRAFT_29742</name>
</gene>
<organism evidence="2 3">
    <name type="scientific">Microthyrium microscopicum</name>
    <dbReference type="NCBI Taxonomy" id="703497"/>
    <lineage>
        <taxon>Eukaryota</taxon>
        <taxon>Fungi</taxon>
        <taxon>Dikarya</taxon>
        <taxon>Ascomycota</taxon>
        <taxon>Pezizomycotina</taxon>
        <taxon>Dothideomycetes</taxon>
        <taxon>Dothideomycetes incertae sedis</taxon>
        <taxon>Microthyriales</taxon>
        <taxon>Microthyriaceae</taxon>
        <taxon>Microthyrium</taxon>
    </lineage>
</organism>
<dbReference type="EMBL" id="MU004230">
    <property type="protein sequence ID" value="KAF2675153.1"/>
    <property type="molecule type" value="Genomic_DNA"/>
</dbReference>
<evidence type="ECO:0000256" key="1">
    <source>
        <dbReference type="SAM" id="MobiDB-lite"/>
    </source>
</evidence>
<keyword evidence="3" id="KW-1185">Reference proteome</keyword>
<reference evidence="2" key="1">
    <citation type="journal article" date="2020" name="Stud. Mycol.">
        <title>101 Dothideomycetes genomes: a test case for predicting lifestyles and emergence of pathogens.</title>
        <authorList>
            <person name="Haridas S."/>
            <person name="Albert R."/>
            <person name="Binder M."/>
            <person name="Bloem J."/>
            <person name="Labutti K."/>
            <person name="Salamov A."/>
            <person name="Andreopoulos B."/>
            <person name="Baker S."/>
            <person name="Barry K."/>
            <person name="Bills G."/>
            <person name="Bluhm B."/>
            <person name="Cannon C."/>
            <person name="Castanera R."/>
            <person name="Culley D."/>
            <person name="Daum C."/>
            <person name="Ezra D."/>
            <person name="Gonzalez J."/>
            <person name="Henrissat B."/>
            <person name="Kuo A."/>
            <person name="Liang C."/>
            <person name="Lipzen A."/>
            <person name="Lutzoni F."/>
            <person name="Magnuson J."/>
            <person name="Mondo S."/>
            <person name="Nolan M."/>
            <person name="Ohm R."/>
            <person name="Pangilinan J."/>
            <person name="Park H.-J."/>
            <person name="Ramirez L."/>
            <person name="Alfaro M."/>
            <person name="Sun H."/>
            <person name="Tritt A."/>
            <person name="Yoshinaga Y."/>
            <person name="Zwiers L.-H."/>
            <person name="Turgeon B."/>
            <person name="Goodwin S."/>
            <person name="Spatafora J."/>
            <person name="Crous P."/>
            <person name="Grigoriev I."/>
        </authorList>
    </citation>
    <scope>NUCLEOTIDE SEQUENCE</scope>
    <source>
        <strain evidence="2">CBS 115976</strain>
    </source>
</reference>